<evidence type="ECO:0000256" key="3">
    <source>
        <dbReference type="ARBA" id="ARBA00008883"/>
    </source>
</evidence>
<dbReference type="SUPFAM" id="SSF52540">
    <property type="entry name" value="P-loop containing nucleoside triphosphate hydrolases"/>
    <property type="match status" value="1"/>
</dbReference>
<comment type="caution">
    <text evidence="21">The sequence shown here is derived from an EMBL/GenBank/DDBJ whole genome shotgun (WGS) entry which is preliminary data.</text>
</comment>
<feature type="domain" description="AAA" evidence="19">
    <location>
        <begin position="543"/>
        <end position="701"/>
    </location>
</feature>
<feature type="domain" description="Polysaccharide chain length determinant N-terminal" evidence="18">
    <location>
        <begin position="19"/>
        <end position="108"/>
    </location>
</feature>
<dbReference type="NCBIfam" id="TIGR01007">
    <property type="entry name" value="eps_fam"/>
    <property type="match status" value="1"/>
</dbReference>
<keyword evidence="11" id="KW-0067">ATP-binding</keyword>
<keyword evidence="22" id="KW-1185">Reference proteome</keyword>
<organism evidence="21 22">
    <name type="scientific">Glaciecola siphonariae</name>
    <dbReference type="NCBI Taxonomy" id="521012"/>
    <lineage>
        <taxon>Bacteria</taxon>
        <taxon>Pseudomonadati</taxon>
        <taxon>Pseudomonadota</taxon>
        <taxon>Gammaproteobacteria</taxon>
        <taxon>Alteromonadales</taxon>
        <taxon>Alteromonadaceae</taxon>
        <taxon>Glaciecola</taxon>
    </lineage>
</organism>
<dbReference type="InterPro" id="IPR025669">
    <property type="entry name" value="AAA_dom"/>
</dbReference>
<comment type="similarity">
    <text evidence="3">Belongs to the etk/wzc family.</text>
</comment>
<feature type="transmembrane region" description="Helical" evidence="17">
    <location>
        <begin position="33"/>
        <end position="51"/>
    </location>
</feature>
<dbReference type="RefSeq" id="WP_382408766.1">
    <property type="nucleotide sequence ID" value="NZ_JBHSGU010000005.1"/>
</dbReference>
<feature type="transmembrane region" description="Helical" evidence="17">
    <location>
        <begin position="453"/>
        <end position="472"/>
    </location>
</feature>
<comment type="similarity">
    <text evidence="2">Belongs to the CpsD/CapB family.</text>
</comment>
<feature type="domain" description="Tyrosine-protein kinase G-rich" evidence="20">
    <location>
        <begin position="401"/>
        <end position="475"/>
    </location>
</feature>
<evidence type="ECO:0000313" key="21">
    <source>
        <dbReference type="EMBL" id="MFC4700850.1"/>
    </source>
</evidence>
<dbReference type="InterPro" id="IPR003856">
    <property type="entry name" value="LPS_length_determ_N"/>
</dbReference>
<comment type="catalytic activity">
    <reaction evidence="15">
        <text>L-tyrosyl-[protein] + ATP = O-phospho-L-tyrosyl-[protein] + ADP + H(+)</text>
        <dbReference type="Rhea" id="RHEA:10596"/>
        <dbReference type="Rhea" id="RHEA-COMP:10136"/>
        <dbReference type="Rhea" id="RHEA-COMP:20101"/>
        <dbReference type="ChEBI" id="CHEBI:15378"/>
        <dbReference type="ChEBI" id="CHEBI:30616"/>
        <dbReference type="ChEBI" id="CHEBI:46858"/>
        <dbReference type="ChEBI" id="CHEBI:61978"/>
        <dbReference type="ChEBI" id="CHEBI:456216"/>
        <dbReference type="EC" id="2.7.10.2"/>
    </reaction>
</comment>
<evidence type="ECO:0000256" key="1">
    <source>
        <dbReference type="ARBA" id="ARBA00004429"/>
    </source>
</evidence>
<keyword evidence="10" id="KW-0418">Kinase</keyword>
<dbReference type="Proteomes" id="UP001595897">
    <property type="component" value="Unassembled WGS sequence"/>
</dbReference>
<dbReference type="InterPro" id="IPR027417">
    <property type="entry name" value="P-loop_NTPase"/>
</dbReference>
<keyword evidence="5" id="KW-1003">Cell membrane</keyword>
<dbReference type="EMBL" id="JBHSGU010000005">
    <property type="protein sequence ID" value="MFC4700850.1"/>
    <property type="molecule type" value="Genomic_DNA"/>
</dbReference>
<dbReference type="Gene3D" id="3.40.50.300">
    <property type="entry name" value="P-loop containing nucleotide triphosphate hydrolases"/>
    <property type="match status" value="1"/>
</dbReference>
<keyword evidence="16" id="KW-0175">Coiled coil</keyword>
<proteinExistence type="inferred from homology"/>
<name>A0ABV9LYD5_9ALTE</name>
<dbReference type="PANTHER" id="PTHR32309">
    <property type="entry name" value="TYROSINE-PROTEIN KINASE"/>
    <property type="match status" value="1"/>
</dbReference>
<dbReference type="InterPro" id="IPR005702">
    <property type="entry name" value="Wzc-like_C"/>
</dbReference>
<dbReference type="CDD" id="cd05387">
    <property type="entry name" value="BY-kinase"/>
    <property type="match status" value="1"/>
</dbReference>
<keyword evidence="8 17" id="KW-0812">Transmembrane</keyword>
<reference evidence="22" key="1">
    <citation type="journal article" date="2019" name="Int. J. Syst. Evol. Microbiol.">
        <title>The Global Catalogue of Microorganisms (GCM) 10K type strain sequencing project: providing services to taxonomists for standard genome sequencing and annotation.</title>
        <authorList>
            <consortium name="The Broad Institute Genomics Platform"/>
            <consortium name="The Broad Institute Genome Sequencing Center for Infectious Disease"/>
            <person name="Wu L."/>
            <person name="Ma J."/>
        </authorList>
    </citation>
    <scope>NUCLEOTIDE SEQUENCE [LARGE SCALE GENOMIC DNA]</scope>
    <source>
        <strain evidence="22">KACC 12507</strain>
    </source>
</reference>
<evidence type="ECO:0000256" key="9">
    <source>
        <dbReference type="ARBA" id="ARBA00022741"/>
    </source>
</evidence>
<evidence type="ECO:0000256" key="6">
    <source>
        <dbReference type="ARBA" id="ARBA00022519"/>
    </source>
</evidence>
<keyword evidence="9" id="KW-0547">Nucleotide-binding</keyword>
<feature type="coiled-coil region" evidence="16">
    <location>
        <begin position="361"/>
        <end position="419"/>
    </location>
</feature>
<keyword evidence="7" id="KW-0808">Transferase</keyword>
<keyword evidence="14" id="KW-0829">Tyrosine-protein kinase</keyword>
<comment type="subcellular location">
    <subcellularLocation>
        <location evidence="1">Cell inner membrane</location>
        <topology evidence="1">Multi-pass membrane protein</topology>
    </subcellularLocation>
</comment>
<evidence type="ECO:0000256" key="5">
    <source>
        <dbReference type="ARBA" id="ARBA00022475"/>
    </source>
</evidence>
<accession>A0ABV9LYD5</accession>
<keyword evidence="6" id="KW-0997">Cell inner membrane</keyword>
<evidence type="ECO:0000259" key="18">
    <source>
        <dbReference type="Pfam" id="PF02706"/>
    </source>
</evidence>
<dbReference type="Pfam" id="PF13614">
    <property type="entry name" value="AAA_31"/>
    <property type="match status" value="1"/>
</dbReference>
<gene>
    <name evidence="21" type="ORF">ACFO4O_11820</name>
</gene>
<dbReference type="PANTHER" id="PTHR32309:SF13">
    <property type="entry name" value="FERRIC ENTEROBACTIN TRANSPORT PROTEIN FEPE"/>
    <property type="match status" value="1"/>
</dbReference>
<dbReference type="InterPro" id="IPR032807">
    <property type="entry name" value="GNVR"/>
</dbReference>
<dbReference type="Pfam" id="PF13807">
    <property type="entry name" value="GNVR"/>
    <property type="match status" value="1"/>
</dbReference>
<dbReference type="InterPro" id="IPR050445">
    <property type="entry name" value="Bact_polysacc_biosynth/exp"/>
</dbReference>
<evidence type="ECO:0000313" key="22">
    <source>
        <dbReference type="Proteomes" id="UP001595897"/>
    </source>
</evidence>
<evidence type="ECO:0000259" key="20">
    <source>
        <dbReference type="Pfam" id="PF13807"/>
    </source>
</evidence>
<protein>
    <recommendedName>
        <fullName evidence="4">non-specific protein-tyrosine kinase</fullName>
        <ecNumber evidence="4">2.7.10.2</ecNumber>
    </recommendedName>
</protein>
<evidence type="ECO:0000256" key="13">
    <source>
        <dbReference type="ARBA" id="ARBA00023136"/>
    </source>
</evidence>
<evidence type="ECO:0000256" key="16">
    <source>
        <dbReference type="SAM" id="Coils"/>
    </source>
</evidence>
<evidence type="ECO:0000256" key="8">
    <source>
        <dbReference type="ARBA" id="ARBA00022692"/>
    </source>
</evidence>
<dbReference type="Pfam" id="PF02706">
    <property type="entry name" value="Wzz"/>
    <property type="match status" value="1"/>
</dbReference>
<evidence type="ECO:0000256" key="7">
    <source>
        <dbReference type="ARBA" id="ARBA00022679"/>
    </source>
</evidence>
<keyword evidence="13 17" id="KW-0472">Membrane</keyword>
<evidence type="ECO:0000256" key="4">
    <source>
        <dbReference type="ARBA" id="ARBA00011903"/>
    </source>
</evidence>
<sequence length="749" mass="83279">MDFTPNKNTSEQFEQEQVLDIGQYWRTIKRAKWLIAFIALLCLSLGVYVASTATPIYQATSKILADPQAPSASREEQYVATALVFLFYETQYEIIQSRAIAETVVDKLSLVERYKEEQKQKAREPKSSFSMASIKRELSALLGNSQANAKPTPKTDDELKVMLATELQSNISVSGGKQSQVINISYQSPDPQLAAEIINAVAQAYIQFGLEARLGEVKNTEAWLAEQSSDLKAQLTESENKLRDFRMQQGIMDSDLQERDSNSRIQTLSNQLLNAQSNLSIKKELHDEVKDLPEGSKAFYSLTPVLENNTTSALVKEEARLQSRVNEFFQRYKEKHPKMIAARSELQSVQTSLNQEIAKIVDRIESDYRLAQQQVSNIQRLLTEERNSIQSLQGSSFTLTALEREVENNRRVYESFINRLMETNIKGDFTASNVQIIDSATVPQFPVKPNVKLIIALSLFVGLFLGVVTAFLREALHNTFRTPESIEENLNVPSLGMTIKLAKKEIGSIPELQYLQDLRSVFTESINTVRTSLMFSNIDNPPKTILVTSATGAEGKSTLAMNLAAAYGQMGKTLLLEVDLRKPSVAKNLNAPPRSGLTDVLAGSIELKEALLKPSEHSNYRVLTCGTIPHNPIELLSSDKFFDALNTFKKHFDHIILDGPPTLPVSDATVIGTKVDGVILAVRAEVTKIKASKEAVRRLQKLNANVIGAVLTLAEPQKISYYGDHYYAGEYYGTDDAKGVNKGAEAKPA</sequence>
<evidence type="ECO:0000256" key="14">
    <source>
        <dbReference type="ARBA" id="ARBA00023137"/>
    </source>
</evidence>
<evidence type="ECO:0000256" key="11">
    <source>
        <dbReference type="ARBA" id="ARBA00022840"/>
    </source>
</evidence>
<evidence type="ECO:0000259" key="19">
    <source>
        <dbReference type="Pfam" id="PF13614"/>
    </source>
</evidence>
<evidence type="ECO:0000256" key="12">
    <source>
        <dbReference type="ARBA" id="ARBA00022989"/>
    </source>
</evidence>
<evidence type="ECO:0000256" key="2">
    <source>
        <dbReference type="ARBA" id="ARBA00007316"/>
    </source>
</evidence>
<evidence type="ECO:0000256" key="15">
    <source>
        <dbReference type="ARBA" id="ARBA00051245"/>
    </source>
</evidence>
<keyword evidence="12 17" id="KW-1133">Transmembrane helix</keyword>
<dbReference type="EC" id="2.7.10.2" evidence="4"/>
<evidence type="ECO:0000256" key="10">
    <source>
        <dbReference type="ARBA" id="ARBA00022777"/>
    </source>
</evidence>
<evidence type="ECO:0000256" key="17">
    <source>
        <dbReference type="SAM" id="Phobius"/>
    </source>
</evidence>